<evidence type="ECO:0000313" key="1">
    <source>
        <dbReference type="EMBL" id="KAG0313897.1"/>
    </source>
</evidence>
<dbReference type="OrthoDB" id="2423903at2759"/>
<dbReference type="EMBL" id="JAAAIN010000482">
    <property type="protein sequence ID" value="KAG0313897.1"/>
    <property type="molecule type" value="Genomic_DNA"/>
</dbReference>
<comment type="caution">
    <text evidence="1">The sequence shown here is derived from an EMBL/GenBank/DDBJ whole genome shotgun (WGS) entry which is preliminary data.</text>
</comment>
<sequence>MEYRMENKLRLRKRHFPDVRSGLSSSFYWSLESREDFAKHMASTGCSIRDVATEADVAIAIEAQPGDVIILADLDMLAYTI</sequence>
<keyword evidence="2" id="KW-1185">Reference proteome</keyword>
<name>A0A9P6R9F1_9FUNG</name>
<accession>A0A9P6R9F1</accession>
<dbReference type="AlphaFoldDB" id="A0A9P6R9F1"/>
<protein>
    <submittedName>
        <fullName evidence="1">Uncharacterized protein</fullName>
    </submittedName>
</protein>
<feature type="non-terminal residue" evidence="1">
    <location>
        <position position="81"/>
    </location>
</feature>
<gene>
    <name evidence="1" type="ORF">BGZ97_009797</name>
</gene>
<proteinExistence type="predicted"/>
<organism evidence="1 2">
    <name type="scientific">Linnemannia gamsii</name>
    <dbReference type="NCBI Taxonomy" id="64522"/>
    <lineage>
        <taxon>Eukaryota</taxon>
        <taxon>Fungi</taxon>
        <taxon>Fungi incertae sedis</taxon>
        <taxon>Mucoromycota</taxon>
        <taxon>Mortierellomycotina</taxon>
        <taxon>Mortierellomycetes</taxon>
        <taxon>Mortierellales</taxon>
        <taxon>Mortierellaceae</taxon>
        <taxon>Linnemannia</taxon>
    </lineage>
</organism>
<evidence type="ECO:0000313" key="2">
    <source>
        <dbReference type="Proteomes" id="UP000823405"/>
    </source>
</evidence>
<dbReference type="Proteomes" id="UP000823405">
    <property type="component" value="Unassembled WGS sequence"/>
</dbReference>
<reference evidence="1" key="1">
    <citation type="journal article" date="2020" name="Fungal Divers.">
        <title>Resolving the Mortierellaceae phylogeny through synthesis of multi-gene phylogenetics and phylogenomics.</title>
        <authorList>
            <person name="Vandepol N."/>
            <person name="Liber J."/>
            <person name="Desiro A."/>
            <person name="Na H."/>
            <person name="Kennedy M."/>
            <person name="Barry K."/>
            <person name="Grigoriev I.V."/>
            <person name="Miller A.N."/>
            <person name="O'Donnell K."/>
            <person name="Stajich J.E."/>
            <person name="Bonito G."/>
        </authorList>
    </citation>
    <scope>NUCLEOTIDE SEQUENCE</scope>
    <source>
        <strain evidence="1">NVP60</strain>
    </source>
</reference>